<evidence type="ECO:0000313" key="5">
    <source>
        <dbReference type="Proteomes" id="UP000198253"/>
    </source>
</evidence>
<keyword evidence="2" id="KW-0812">Transmembrane</keyword>
<organism evidence="4 5">
    <name type="scientific">Micromonospora echinospora</name>
    <name type="common">Micromonospora purpurea</name>
    <dbReference type="NCBI Taxonomy" id="1877"/>
    <lineage>
        <taxon>Bacteria</taxon>
        <taxon>Bacillati</taxon>
        <taxon>Actinomycetota</taxon>
        <taxon>Actinomycetes</taxon>
        <taxon>Micromonosporales</taxon>
        <taxon>Micromonosporaceae</taxon>
        <taxon>Micromonospora</taxon>
    </lineage>
</organism>
<evidence type="ECO:0000256" key="2">
    <source>
        <dbReference type="SAM" id="Phobius"/>
    </source>
</evidence>
<dbReference type="InterPro" id="IPR025241">
    <property type="entry name" value="DUF4190"/>
</dbReference>
<feature type="transmembrane region" description="Helical" evidence="2">
    <location>
        <begin position="145"/>
        <end position="172"/>
    </location>
</feature>
<name>A0A1C4VJB9_MICEC</name>
<dbReference type="RefSeq" id="WP_088980829.1">
    <property type="nucleotide sequence ID" value="NZ_LT607413.1"/>
</dbReference>
<evidence type="ECO:0000259" key="3">
    <source>
        <dbReference type="Pfam" id="PF13828"/>
    </source>
</evidence>
<dbReference type="EMBL" id="LT607413">
    <property type="protein sequence ID" value="SCE83901.1"/>
    <property type="molecule type" value="Genomic_DNA"/>
</dbReference>
<proteinExistence type="predicted"/>
<sequence length="180" mass="18589">MTYPPPSEWQDPARSDPSSAPPLDPTRSMADPPVPAQSTGPDPYAPAQPVADPYAVPAYTVPAYPASGHPPAGYAAPAGYPPPAGYPVYPYPPARPTNSLALVSLILSVLGVTSCITAPIGAILGHVARRQIRERGEDGDGLAKAGIIVGWVLTGLIGLAIVAYVLFIVFVVSQSSSSTY</sequence>
<feature type="region of interest" description="Disordered" evidence="1">
    <location>
        <begin position="1"/>
        <end position="49"/>
    </location>
</feature>
<keyword evidence="2" id="KW-1133">Transmembrane helix</keyword>
<dbReference type="InParanoid" id="A0A1C4VJB9"/>
<evidence type="ECO:0000256" key="1">
    <source>
        <dbReference type="SAM" id="MobiDB-lite"/>
    </source>
</evidence>
<dbReference type="Pfam" id="PF13828">
    <property type="entry name" value="DUF4190"/>
    <property type="match status" value="1"/>
</dbReference>
<reference evidence="5" key="1">
    <citation type="submission" date="2016-06" db="EMBL/GenBank/DDBJ databases">
        <authorList>
            <person name="Varghese N."/>
            <person name="Submissions Spin"/>
        </authorList>
    </citation>
    <scope>NUCLEOTIDE SEQUENCE [LARGE SCALE GENOMIC DNA]</scope>
    <source>
        <strain evidence="5">DSM 43816</strain>
    </source>
</reference>
<keyword evidence="5" id="KW-1185">Reference proteome</keyword>
<protein>
    <recommendedName>
        <fullName evidence="3">DUF4190 domain-containing protein</fullName>
    </recommendedName>
</protein>
<accession>A0A1C4VJB9</accession>
<feature type="transmembrane region" description="Helical" evidence="2">
    <location>
        <begin position="100"/>
        <end position="124"/>
    </location>
</feature>
<evidence type="ECO:0000313" key="4">
    <source>
        <dbReference type="EMBL" id="SCE83901.1"/>
    </source>
</evidence>
<keyword evidence="2" id="KW-0472">Membrane</keyword>
<gene>
    <name evidence="4" type="ORF">GA0070618_1303</name>
</gene>
<dbReference type="OrthoDB" id="4374883at2"/>
<dbReference type="Proteomes" id="UP000198253">
    <property type="component" value="Chromosome I"/>
</dbReference>
<dbReference type="AlphaFoldDB" id="A0A1C4VJB9"/>
<feature type="domain" description="DUF4190" evidence="3">
    <location>
        <begin position="100"/>
        <end position="159"/>
    </location>
</feature>